<feature type="compositionally biased region" description="Polar residues" evidence="2">
    <location>
        <begin position="70"/>
        <end position="82"/>
    </location>
</feature>
<dbReference type="GO" id="GO:0019888">
    <property type="term" value="F:protein phosphatase regulator activity"/>
    <property type="evidence" value="ECO:0007669"/>
    <property type="project" value="TreeGrafter"/>
</dbReference>
<dbReference type="GeneTree" id="ENSGT00940000154404"/>
<dbReference type="OMA" id="CGNKSIA"/>
<feature type="region of interest" description="Disordered" evidence="2">
    <location>
        <begin position="63"/>
        <end position="86"/>
    </location>
</feature>
<evidence type="ECO:0000313" key="4">
    <source>
        <dbReference type="Ensembl" id="ENSPNAP00000027164.1"/>
    </source>
</evidence>
<dbReference type="PANTHER" id="PTHR16489:SF11">
    <property type="entry name" value="PROTEIN PHOSPHATASE 1 REGULATORY SUBUNIT 15B"/>
    <property type="match status" value="1"/>
</dbReference>
<feature type="domain" description="Protein phosphatase 1 regulatory subunit 15A/B C-terminal" evidence="3">
    <location>
        <begin position="452"/>
        <end position="558"/>
    </location>
</feature>
<dbReference type="GO" id="GO:0000164">
    <property type="term" value="C:protein phosphatase type 1 complex"/>
    <property type="evidence" value="ECO:0007669"/>
    <property type="project" value="TreeGrafter"/>
</dbReference>
<feature type="compositionally biased region" description="Low complexity" evidence="2">
    <location>
        <begin position="502"/>
        <end position="514"/>
    </location>
</feature>
<comment type="similarity">
    <text evidence="1">Belongs to the PPP1R15 family.</text>
</comment>
<dbReference type="Pfam" id="PF10488">
    <property type="entry name" value="PP1c_bdg"/>
    <property type="match status" value="2"/>
</dbReference>
<evidence type="ECO:0000256" key="2">
    <source>
        <dbReference type="SAM" id="MobiDB-lite"/>
    </source>
</evidence>
<feature type="region of interest" description="Disordered" evidence="2">
    <location>
        <begin position="323"/>
        <end position="385"/>
    </location>
</feature>
<dbReference type="OrthoDB" id="5976067at2759"/>
<dbReference type="Ensembl" id="ENSPNAT00000003280.2">
    <property type="protein sequence ID" value="ENSPNAP00000027164.1"/>
    <property type="gene ID" value="ENSPNAG00000002306.2"/>
</dbReference>
<name>A0A3B4DW12_PYGNA</name>
<reference evidence="4" key="2">
    <citation type="submission" date="2025-08" db="UniProtKB">
        <authorList>
            <consortium name="Ensembl"/>
        </authorList>
    </citation>
    <scope>IDENTIFICATION</scope>
</reference>
<feature type="region of interest" description="Disordered" evidence="2">
    <location>
        <begin position="499"/>
        <end position="523"/>
    </location>
</feature>
<dbReference type="STRING" id="42514.ENSPNAP00000027164"/>
<dbReference type="Proteomes" id="UP001501920">
    <property type="component" value="Chromosome 21"/>
</dbReference>
<feature type="domain" description="Protein phosphatase 1 regulatory subunit 15A/B C-terminal" evidence="3">
    <location>
        <begin position="602"/>
        <end position="666"/>
    </location>
</feature>
<dbReference type="PANTHER" id="PTHR16489">
    <property type="entry name" value="GH11727P"/>
    <property type="match status" value="1"/>
</dbReference>
<organism evidence="4 5">
    <name type="scientific">Pygocentrus nattereri</name>
    <name type="common">Red-bellied piranha</name>
    <dbReference type="NCBI Taxonomy" id="42514"/>
    <lineage>
        <taxon>Eukaryota</taxon>
        <taxon>Metazoa</taxon>
        <taxon>Chordata</taxon>
        <taxon>Craniata</taxon>
        <taxon>Vertebrata</taxon>
        <taxon>Euteleostomi</taxon>
        <taxon>Actinopterygii</taxon>
        <taxon>Neopterygii</taxon>
        <taxon>Teleostei</taxon>
        <taxon>Ostariophysi</taxon>
        <taxon>Characiformes</taxon>
        <taxon>Characoidei</taxon>
        <taxon>Pygocentrus</taxon>
    </lineage>
</organism>
<feature type="region of interest" description="Disordered" evidence="2">
    <location>
        <begin position="397"/>
        <end position="476"/>
    </location>
</feature>
<feature type="compositionally biased region" description="Acidic residues" evidence="2">
    <location>
        <begin position="403"/>
        <end position="423"/>
    </location>
</feature>
<accession>A0A3B4DW12</accession>
<reference evidence="4 5" key="1">
    <citation type="submission" date="2020-10" db="EMBL/GenBank/DDBJ databases">
        <title>Pygocentrus nattereri (red-bellied piranha) genome, fPygNat1, primary haplotype.</title>
        <authorList>
            <person name="Myers G."/>
            <person name="Meyer A."/>
            <person name="Karagic N."/>
            <person name="Pippel M."/>
            <person name="Winkler S."/>
            <person name="Tracey A."/>
            <person name="Wood J."/>
            <person name="Formenti G."/>
            <person name="Howe K."/>
            <person name="Fedrigo O."/>
            <person name="Jarvis E.D."/>
        </authorList>
    </citation>
    <scope>NUCLEOTIDE SEQUENCE [LARGE SCALE GENOMIC DNA]</scope>
</reference>
<evidence type="ECO:0000256" key="1">
    <source>
        <dbReference type="ARBA" id="ARBA00010161"/>
    </source>
</evidence>
<proteinExistence type="inferred from homology"/>
<evidence type="ECO:0000259" key="3">
    <source>
        <dbReference type="Pfam" id="PF10488"/>
    </source>
</evidence>
<feature type="region of interest" description="Disordered" evidence="2">
    <location>
        <begin position="1"/>
        <end position="27"/>
    </location>
</feature>
<dbReference type="GO" id="GO:0034976">
    <property type="term" value="P:response to endoplasmic reticulum stress"/>
    <property type="evidence" value="ECO:0007669"/>
    <property type="project" value="TreeGrafter"/>
</dbReference>
<reference evidence="4" key="3">
    <citation type="submission" date="2025-09" db="UniProtKB">
        <authorList>
            <consortium name="Ensembl"/>
        </authorList>
    </citation>
    <scope>IDENTIFICATION</scope>
</reference>
<keyword evidence="5" id="KW-1185">Reference proteome</keyword>
<gene>
    <name evidence="4" type="primary">STRN</name>
</gene>
<feature type="compositionally biased region" description="Polar residues" evidence="2">
    <location>
        <begin position="1"/>
        <end position="24"/>
    </location>
</feature>
<evidence type="ECO:0000313" key="5">
    <source>
        <dbReference type="Proteomes" id="UP001501920"/>
    </source>
</evidence>
<dbReference type="AlphaFoldDB" id="A0A3B4DW12"/>
<feature type="compositionally biased region" description="Low complexity" evidence="2">
    <location>
        <begin position="372"/>
        <end position="382"/>
    </location>
</feature>
<dbReference type="InterPro" id="IPR051254">
    <property type="entry name" value="PPP1R15"/>
</dbReference>
<feature type="compositionally biased region" description="Acidic residues" evidence="2">
    <location>
        <begin position="433"/>
        <end position="454"/>
    </location>
</feature>
<protein>
    <recommendedName>
        <fullName evidence="3">Protein phosphatase 1 regulatory subunit 15A/B C-terminal domain-containing protein</fullName>
    </recommendedName>
</protein>
<dbReference type="GO" id="GO:0005783">
    <property type="term" value="C:endoplasmic reticulum"/>
    <property type="evidence" value="ECO:0007669"/>
    <property type="project" value="TreeGrafter"/>
</dbReference>
<dbReference type="GO" id="GO:0051246">
    <property type="term" value="P:regulation of protein metabolic process"/>
    <property type="evidence" value="ECO:0007669"/>
    <property type="project" value="UniProtKB-ARBA"/>
</dbReference>
<feature type="compositionally biased region" description="Basic and acidic residues" evidence="2">
    <location>
        <begin position="341"/>
        <end position="365"/>
    </location>
</feature>
<sequence length="670" mass="73072">MFRSMNSEKPFSSGGPQAPTTSLDGANVARPESSWISVLSMVSRPAWSLLQKYFPGRAQATALSPWDGKSGQSKMDTGNSLHSLMPDSPRSARLSVAYVHCQNENAEALSWLTADSLAELGIQNAAGADFKAQHPAPAGYLTAARNFLTQGVLKATTAQKDVSSAERPPDVWYTGSWWWDGLRGTTDAPENMVPNSSRTTTSTDTKWQHCGERHSSGHCHAAECGSAVAGDVNSMHRESAGPPCFKEPADNEGLHMLRPESLPSSEQLPSVHQHSVVSRLVGTRAVTACSEVAVLTPDQDNGYSSLEEENANTKQLNMKLAGEKQGSLESDVPASSQGGHPETEHDGSEAVEHPQCEEVRSKVEEQTEEASEPAYAEEATASVSTPHCQNKAIAYIMGSPCSDDSDSENDSDWNSDDDDDGFDSEGSSHFSDSEDLDDSDDGDEEDSEADELDSESERLWNTLCQNKDPYNPRNFTASIRTAPSASAAAVELPLLGSPTEAELSSVSSPSPLVPQEEESSDETCSMDEAENVRLWNSFSCSSDPYSPLNFQAPTRTRETARGRCKKGAPVGPPIYMKEEAEERLDSGFSEAAPVQGLGSSRCVRLKKVTFMDEVEEFYASSDEDRHGPWEEFARDRCRFQRRVQEVEETISYCLSPTFRLVIFQRLYHSS</sequence>
<dbReference type="InterPro" id="IPR019523">
    <property type="entry name" value="Prot_Pase1_reg-su15A/B_C"/>
</dbReference>